<protein>
    <submittedName>
        <fullName evidence="2">DUF3313 family protein</fullName>
    </submittedName>
</protein>
<keyword evidence="1" id="KW-0732">Signal</keyword>
<dbReference type="Pfam" id="PF11769">
    <property type="entry name" value="DUF3313"/>
    <property type="match status" value="1"/>
</dbReference>
<feature type="signal peptide" evidence="1">
    <location>
        <begin position="1"/>
        <end position="25"/>
    </location>
</feature>
<dbReference type="OrthoDB" id="7191640at2"/>
<accession>A0A371RJA5</accession>
<organism evidence="2 3">
    <name type="scientific">Parvularcula marina</name>
    <dbReference type="NCBI Taxonomy" id="2292771"/>
    <lineage>
        <taxon>Bacteria</taxon>
        <taxon>Pseudomonadati</taxon>
        <taxon>Pseudomonadota</taxon>
        <taxon>Alphaproteobacteria</taxon>
        <taxon>Parvularculales</taxon>
        <taxon>Parvularculaceae</taxon>
        <taxon>Parvularcula</taxon>
    </lineage>
</organism>
<comment type="caution">
    <text evidence="2">The sequence shown here is derived from an EMBL/GenBank/DDBJ whole genome shotgun (WGS) entry which is preliminary data.</text>
</comment>
<dbReference type="RefSeq" id="WP_116392165.1">
    <property type="nucleotide sequence ID" value="NZ_CAXQPM010000011.1"/>
</dbReference>
<dbReference type="EMBL" id="QUQO01000001">
    <property type="protein sequence ID" value="RFB05532.1"/>
    <property type="molecule type" value="Genomic_DNA"/>
</dbReference>
<feature type="chain" id="PRO_5017076694" evidence="1">
    <location>
        <begin position="26"/>
        <end position="197"/>
    </location>
</feature>
<proteinExistence type="predicted"/>
<keyword evidence="3" id="KW-1185">Reference proteome</keyword>
<dbReference type="Proteomes" id="UP000264589">
    <property type="component" value="Unassembled WGS sequence"/>
</dbReference>
<evidence type="ECO:0000313" key="3">
    <source>
        <dbReference type="Proteomes" id="UP000264589"/>
    </source>
</evidence>
<name>A0A371RJA5_9PROT</name>
<dbReference type="InParanoid" id="A0A371RJA5"/>
<gene>
    <name evidence="2" type="ORF">DX908_09815</name>
</gene>
<sequence length="197" mass="20934">MKIIRRAASIFLLLLTAALSFGVGAAAEPFDKFEIGEGADIASYERVYVAPVMVSEGLAARIDYVPLNASDTVRPLSPGNVRRNVEEVEDVIKAAIGKRVTLVDEPGPRDLTIQIILTDLNPNRPSQAELKVRPTMNASSVTAGGAAASVEFLVGDILIALGESAYAGNALDGQSHPWRDADLYFAALARDIASLLD</sequence>
<dbReference type="AlphaFoldDB" id="A0A371RJA5"/>
<reference evidence="2 3" key="1">
    <citation type="submission" date="2018-08" db="EMBL/GenBank/DDBJ databases">
        <title>Parvularcula sp. SM1705, isolated from surface water of the South Sea China.</title>
        <authorList>
            <person name="Sun L."/>
        </authorList>
    </citation>
    <scope>NUCLEOTIDE SEQUENCE [LARGE SCALE GENOMIC DNA]</scope>
    <source>
        <strain evidence="2 3">SM1705</strain>
    </source>
</reference>
<dbReference type="InterPro" id="IPR021747">
    <property type="entry name" value="DUF3313"/>
</dbReference>
<evidence type="ECO:0000256" key="1">
    <source>
        <dbReference type="SAM" id="SignalP"/>
    </source>
</evidence>
<evidence type="ECO:0000313" key="2">
    <source>
        <dbReference type="EMBL" id="RFB05532.1"/>
    </source>
</evidence>